<evidence type="ECO:0000313" key="4">
    <source>
        <dbReference type="Proteomes" id="UP000271889"/>
    </source>
</evidence>
<dbReference type="Gene3D" id="1.10.238.10">
    <property type="entry name" value="EF-hand"/>
    <property type="match status" value="1"/>
</dbReference>
<protein>
    <recommendedName>
        <fullName evidence="2">EF-hand domain-containing protein</fullName>
    </recommendedName>
</protein>
<dbReference type="AlphaFoldDB" id="A0A3P7NFY8"/>
<keyword evidence="4" id="KW-1185">Reference proteome</keyword>
<gene>
    <name evidence="3" type="ORF">CGOC_LOCUS12669</name>
</gene>
<proteinExistence type="predicted"/>
<evidence type="ECO:0000313" key="3">
    <source>
        <dbReference type="EMBL" id="VDN34548.1"/>
    </source>
</evidence>
<dbReference type="InterPro" id="IPR018247">
    <property type="entry name" value="EF_Hand_1_Ca_BS"/>
</dbReference>
<dbReference type="InterPro" id="IPR002048">
    <property type="entry name" value="EF_hand_dom"/>
</dbReference>
<sequence length="154" mass="16975">MQNICLAPPPSPQPLPVDPNLPPVDKSVDLDGDGRLSLPEVQYAAFVHHGLSSNVVKGMFNEQTICLPAQVDSNKDGYLNSVEFNDIRAMVLAKAENAALRYMQQTICLPVQVDSNKDGYLDSVEFNDIRAMVLAKAENAALRYMQVLSYHTQV</sequence>
<dbReference type="InterPro" id="IPR011992">
    <property type="entry name" value="EF-hand-dom_pair"/>
</dbReference>
<dbReference type="SUPFAM" id="SSF47473">
    <property type="entry name" value="EF-hand"/>
    <property type="match status" value="1"/>
</dbReference>
<reference evidence="3 4" key="1">
    <citation type="submission" date="2018-11" db="EMBL/GenBank/DDBJ databases">
        <authorList>
            <consortium name="Pathogen Informatics"/>
        </authorList>
    </citation>
    <scope>NUCLEOTIDE SEQUENCE [LARGE SCALE GENOMIC DNA]</scope>
</reference>
<dbReference type="PROSITE" id="PS00018">
    <property type="entry name" value="EF_HAND_1"/>
    <property type="match status" value="3"/>
</dbReference>
<accession>A0A3P7NFY8</accession>
<evidence type="ECO:0000256" key="1">
    <source>
        <dbReference type="ARBA" id="ARBA00022837"/>
    </source>
</evidence>
<dbReference type="GO" id="GO:0005509">
    <property type="term" value="F:calcium ion binding"/>
    <property type="evidence" value="ECO:0007669"/>
    <property type="project" value="InterPro"/>
</dbReference>
<dbReference type="Proteomes" id="UP000271889">
    <property type="component" value="Unassembled WGS sequence"/>
</dbReference>
<dbReference type="OrthoDB" id="26525at2759"/>
<dbReference type="EMBL" id="UYRV01124842">
    <property type="protein sequence ID" value="VDN34548.1"/>
    <property type="molecule type" value="Genomic_DNA"/>
</dbReference>
<evidence type="ECO:0000259" key="2">
    <source>
        <dbReference type="Pfam" id="PF13202"/>
    </source>
</evidence>
<organism evidence="3 4">
    <name type="scientific">Cylicostephanus goldi</name>
    <name type="common">Nematode worm</name>
    <dbReference type="NCBI Taxonomy" id="71465"/>
    <lineage>
        <taxon>Eukaryota</taxon>
        <taxon>Metazoa</taxon>
        <taxon>Ecdysozoa</taxon>
        <taxon>Nematoda</taxon>
        <taxon>Chromadorea</taxon>
        <taxon>Rhabditida</taxon>
        <taxon>Rhabditina</taxon>
        <taxon>Rhabditomorpha</taxon>
        <taxon>Strongyloidea</taxon>
        <taxon>Strongylidae</taxon>
        <taxon>Cylicostephanus</taxon>
    </lineage>
</organism>
<dbReference type="Pfam" id="PF13202">
    <property type="entry name" value="EF-hand_5"/>
    <property type="match status" value="1"/>
</dbReference>
<name>A0A3P7NFY8_CYLGO</name>
<feature type="domain" description="EF-hand" evidence="2">
    <location>
        <begin position="28"/>
        <end position="40"/>
    </location>
</feature>
<keyword evidence="1" id="KW-0106">Calcium</keyword>